<reference evidence="1 2" key="1">
    <citation type="submission" date="2016-03" db="EMBL/GenBank/DDBJ databases">
        <authorList>
            <person name="Ploux O."/>
        </authorList>
    </citation>
    <scope>NUCLEOTIDE SEQUENCE [LARGE SCALE GENOMIC DNA]</scope>
    <source>
        <strain evidence="1 2">BER2</strain>
    </source>
</reference>
<dbReference type="Gene3D" id="3.20.20.100">
    <property type="entry name" value="NADP-dependent oxidoreductase domain"/>
    <property type="match status" value="1"/>
</dbReference>
<dbReference type="Proteomes" id="UP000075391">
    <property type="component" value="Unassembled WGS sequence"/>
</dbReference>
<dbReference type="InterPro" id="IPR036812">
    <property type="entry name" value="NAD(P)_OxRdtase_dom_sf"/>
</dbReference>
<sequence length="245" mass="28043">MVNKLVLGTMRLHEVTLDVSFWVQFFCEAHSLGVRKLHSSSEYESYPLLKEALSFLKKKHPHVEFEHIVKLAEPSFGDVGFEVGRLTKKVNDYLSDLQTAHLSVVQWMWRLNLNEDQIRIRDFIAACPCLAKEVEDLKLQNKIKQFMCFPYSVPFANSAIRIECIDGLVVYRNVIETEYDKSIELAAKLGKKSYILRPLAAGEALKNTNKTARELFEWALSHQGIEGAIISISKLEHIRDFASNS</sequence>
<dbReference type="AlphaFoldDB" id="A0A150WU48"/>
<dbReference type="SUPFAM" id="SSF51430">
    <property type="entry name" value="NAD(P)-linked oxidoreductase"/>
    <property type="match status" value="1"/>
</dbReference>
<accession>A0A150WU48</accession>
<name>A0A150WU48_BDEBC</name>
<organism evidence="1 2">
    <name type="scientific">Bdellovibrio bacteriovorus</name>
    <dbReference type="NCBI Taxonomy" id="959"/>
    <lineage>
        <taxon>Bacteria</taxon>
        <taxon>Pseudomonadati</taxon>
        <taxon>Bdellovibrionota</taxon>
        <taxon>Bdellovibrionia</taxon>
        <taxon>Bdellovibrionales</taxon>
        <taxon>Pseudobdellovibrionaceae</taxon>
        <taxon>Bdellovibrio</taxon>
    </lineage>
</organism>
<protein>
    <recommendedName>
        <fullName evidence="3">NADP-dependent oxidoreductase domain-containing protein</fullName>
    </recommendedName>
</protein>
<dbReference type="RefSeq" id="WP_063243118.1">
    <property type="nucleotide sequence ID" value="NZ_LUKF01000005.1"/>
</dbReference>
<proteinExistence type="predicted"/>
<evidence type="ECO:0000313" key="1">
    <source>
        <dbReference type="EMBL" id="KYG69906.1"/>
    </source>
</evidence>
<dbReference type="EMBL" id="LUKF01000005">
    <property type="protein sequence ID" value="KYG69906.1"/>
    <property type="molecule type" value="Genomic_DNA"/>
</dbReference>
<evidence type="ECO:0008006" key="3">
    <source>
        <dbReference type="Google" id="ProtNLM"/>
    </source>
</evidence>
<gene>
    <name evidence="1" type="ORF">AZI85_16055</name>
</gene>
<dbReference type="OrthoDB" id="9768851at2"/>
<comment type="caution">
    <text evidence="1">The sequence shown here is derived from an EMBL/GenBank/DDBJ whole genome shotgun (WGS) entry which is preliminary data.</text>
</comment>
<evidence type="ECO:0000313" key="2">
    <source>
        <dbReference type="Proteomes" id="UP000075391"/>
    </source>
</evidence>